<dbReference type="CDD" id="cd00833">
    <property type="entry name" value="PKS"/>
    <property type="match status" value="1"/>
</dbReference>
<dbReference type="InterPro" id="IPR020807">
    <property type="entry name" value="PKS_DH"/>
</dbReference>
<evidence type="ECO:0000256" key="4">
    <source>
        <dbReference type="PROSITE-ProRule" id="PRU01363"/>
    </source>
</evidence>
<dbReference type="InterPro" id="IPR049552">
    <property type="entry name" value="PKS_DH_N"/>
</dbReference>
<dbReference type="Gene3D" id="3.40.50.720">
    <property type="entry name" value="NAD(P)-binding Rossmann-like Domain"/>
    <property type="match status" value="1"/>
</dbReference>
<dbReference type="Gene3D" id="3.10.129.10">
    <property type="entry name" value="Hotdog Thioesterase"/>
    <property type="match status" value="1"/>
</dbReference>
<dbReference type="Gene3D" id="1.10.1200.10">
    <property type="entry name" value="ACP-like"/>
    <property type="match status" value="1"/>
</dbReference>
<dbReference type="Gene3D" id="3.40.47.10">
    <property type="match status" value="1"/>
</dbReference>
<dbReference type="Gene3D" id="3.10.129.120">
    <property type="match status" value="1"/>
</dbReference>
<dbReference type="GO" id="GO:0004312">
    <property type="term" value="F:fatty acid synthase activity"/>
    <property type="evidence" value="ECO:0007669"/>
    <property type="project" value="TreeGrafter"/>
</dbReference>
<dbReference type="SMART" id="SM00822">
    <property type="entry name" value="PKS_KR"/>
    <property type="match status" value="1"/>
</dbReference>
<dbReference type="PROSITE" id="PS52004">
    <property type="entry name" value="KS3_2"/>
    <property type="match status" value="1"/>
</dbReference>
<dbReference type="InterPro" id="IPR009081">
    <property type="entry name" value="PP-bd_ACP"/>
</dbReference>
<dbReference type="GO" id="GO:0004315">
    <property type="term" value="F:3-oxoacyl-[acyl-carrier-protein] synthase activity"/>
    <property type="evidence" value="ECO:0007669"/>
    <property type="project" value="InterPro"/>
</dbReference>
<name>V9NGJ6_BURTH</name>
<proteinExistence type="predicted"/>
<dbReference type="InterPro" id="IPR018201">
    <property type="entry name" value="Ketoacyl_synth_AS"/>
</dbReference>
<keyword evidence="2" id="KW-0597">Phosphoprotein</keyword>
<dbReference type="InterPro" id="IPR014031">
    <property type="entry name" value="Ketoacyl_synth_C"/>
</dbReference>
<evidence type="ECO:0000256" key="3">
    <source>
        <dbReference type="ARBA" id="ARBA00022679"/>
    </source>
</evidence>
<dbReference type="PANTHER" id="PTHR43775:SF37">
    <property type="entry name" value="SI:DKEY-61P9.11"/>
    <property type="match status" value="1"/>
</dbReference>
<feature type="domain" description="Ketosynthase family 3 (KS3)" evidence="6">
    <location>
        <begin position="7"/>
        <end position="430"/>
    </location>
</feature>
<sequence>MTYDIPVDAVAIIGASCRLPGAATLEQFWSMIAEGRVAIERFGADAARREGVPETVLAQPGFVGAGGPLDGVDQFDAAYFGIQPAQAAAMDPQQRIFLECVHEALERAGHGAVCDARVGIWAGSATVDYLVDHVHDRLDRASPNRYLQQWVGVDKDYLATQVAYRLDFGGPAITLQTACSTSLVAVVQALQGLLSFQCDFAVAGGVSVALPQRQGHVYEEGSILSADGACRPFTTDSSGTVFGNGAGVVVLRRLEDALADGDPIMAVIRGGAINNDGAAKVGFTAPGGRGQNDVIRQALALSEVDGTSIGYVETHGTGTAIGDEVELAALRAALGERAEADARCALGTLKANVGHLNAAAGACGLIKAALAVEHGQIPAAVGAAHAIDALRGDSVFYLPAATSSWDAPVRRAGVSSFGIGGTNAHVIVEAAPPRAPRASHTAPLLLLSARGAALPALCADYAAFLDSHPELRIEDVCLTAALGRRHWEQRAAFRAASRAELIDALRAFAAGEPAAGVIAAEVPARVPEVSFAFGGAHDLDGVLARVQVWQASGVSPASVCATGDGVFAAAFAAGALSVDDARQRRADRAVAPSLLWIGAASGLPLNSAEAVRAELANAAAASAADATAALEAAGAEYVLDFGDTALGAQAGGMVSLDPASPDALARLWTAGMTLDLAQHYRGGNRVLLPTYPFQRQRHWIDRAPRFATGGATPFLGRRTDAPALNATFFDAEWSVATLPFLQDHVIYDKVVVSGAALAVMIADGARALTGSDACVLSDLRFPAALVIPPGAARLVQLQLVRDGDGFEATVLTPETVDIHATARVDAGEAPGVAPSEAVQGEAISADLLDMWLRARSVVMGPTFRRLSEMVVGNGEASCAMRADAEDEGWHVHPGILDSVLQLVAAAARPEGSKAFVPTRIARLTLHGRTGARMRCHASAGRGQASVFDGSRMLIELIGLESREVTRNELLRIEPLRDGYAVEWRDVADGARAALPEPIVIVRDAGQVAAGLASLLRDERKDAQVVTRVDEIPFDRAGLIVDCRGVDARADAPDAARYEGALALFAAAARRDQPCRIAVVLAPDAPASAPLQALSRAVAMETPHLQTLALHAGDAHAIRRGLDYIDRETEVAVRGDAVSAPRFEERALPRRADLALAGDATWLITGGLGELGLRVAGWLVALGARTLVLTGRRPADAAAEAVLVALRRDGVDVRVRQADVAVETDVDALLAEIDATLPPLRGICHLAGVVEDRLVVDVTPESLAATLAGKAHGAWLLHERTRRHPLEHFVLFSSAAAAFGAPGQSTYAMANAYLDALAAHRRAQGLPALSIAWGPWQDVGMLARTSATAKRRLAQLGIGQIETECGCATFEIALATALPPHIVLLPVDWPKLIEQWPPHVPASRFAEIAAAQAGAAITSSVAELLALPADERRARLFQLLAEDAAAVTGTPLASLDPERSLFDYDLDSLLITDLRVRLEKRFGRTISTTVIFSNPTIAALADHLARTIFGAADSAPATPAVPLAAARADAANVDMSTDTAQLSQEEIVEMLSAKLDELRGAGAQ</sequence>
<dbReference type="Pfam" id="PF02801">
    <property type="entry name" value="Ketoacyl-synt_C"/>
    <property type="match status" value="1"/>
</dbReference>
<accession>V9NGJ6</accession>
<feature type="active site" description="Proton acceptor; for dehydratase activity" evidence="4">
    <location>
        <position position="744"/>
    </location>
</feature>
<dbReference type="InterPro" id="IPR036736">
    <property type="entry name" value="ACP-like_sf"/>
</dbReference>
<organism evidence="8">
    <name type="scientific">Burkholderia thailandensis</name>
    <dbReference type="NCBI Taxonomy" id="57975"/>
    <lineage>
        <taxon>Bacteria</taxon>
        <taxon>Pseudomonadati</taxon>
        <taxon>Pseudomonadota</taxon>
        <taxon>Betaproteobacteria</taxon>
        <taxon>Burkholderiales</taxon>
        <taxon>Burkholderiaceae</taxon>
        <taxon>Burkholderia</taxon>
        <taxon>pseudomallei group</taxon>
    </lineage>
</organism>
<dbReference type="SUPFAM" id="SSF53901">
    <property type="entry name" value="Thiolase-like"/>
    <property type="match status" value="1"/>
</dbReference>
<feature type="region of interest" description="C-terminal hotdog fold" evidence="4">
    <location>
        <begin position="843"/>
        <end position="970"/>
    </location>
</feature>
<dbReference type="InterPro" id="IPR049900">
    <property type="entry name" value="PKS_mFAS_DH"/>
</dbReference>
<dbReference type="Pfam" id="PF21089">
    <property type="entry name" value="PKS_DH_N"/>
    <property type="match status" value="1"/>
</dbReference>
<feature type="domain" description="PKS/mFAS DH" evidence="7">
    <location>
        <begin position="712"/>
        <end position="970"/>
    </location>
</feature>
<dbReference type="SMART" id="SM00823">
    <property type="entry name" value="PKS_PP"/>
    <property type="match status" value="1"/>
</dbReference>
<dbReference type="InterPro" id="IPR014030">
    <property type="entry name" value="Ketoacyl_synth_N"/>
</dbReference>
<dbReference type="Pfam" id="PF00109">
    <property type="entry name" value="ketoacyl-synt"/>
    <property type="match status" value="1"/>
</dbReference>
<dbReference type="InterPro" id="IPR020841">
    <property type="entry name" value="PKS_Beta-ketoAc_synthase_dom"/>
</dbReference>
<dbReference type="Pfam" id="PF08659">
    <property type="entry name" value="KR"/>
    <property type="match status" value="1"/>
</dbReference>
<dbReference type="Pfam" id="PF00550">
    <property type="entry name" value="PP-binding"/>
    <property type="match status" value="1"/>
</dbReference>
<dbReference type="SUPFAM" id="SSF51735">
    <property type="entry name" value="NAD(P)-binding Rossmann-fold domains"/>
    <property type="match status" value="2"/>
</dbReference>
<dbReference type="SMART" id="SM00825">
    <property type="entry name" value="PKS_KS"/>
    <property type="match status" value="1"/>
</dbReference>
<gene>
    <name evidence="8" type="primary">depB</name>
</gene>
<dbReference type="GO" id="GO:0006633">
    <property type="term" value="P:fatty acid biosynthetic process"/>
    <property type="evidence" value="ECO:0007669"/>
    <property type="project" value="InterPro"/>
</dbReference>
<evidence type="ECO:0000313" key="8">
    <source>
        <dbReference type="EMBL" id="AGO89452.1"/>
    </source>
</evidence>
<dbReference type="Gene3D" id="1.10.1240.100">
    <property type="match status" value="1"/>
</dbReference>
<dbReference type="SMART" id="SM00826">
    <property type="entry name" value="PKS_DH"/>
    <property type="match status" value="1"/>
</dbReference>
<dbReference type="PROSITE" id="PS00606">
    <property type="entry name" value="KS3_1"/>
    <property type="match status" value="1"/>
</dbReference>
<reference evidence="8" key="1">
    <citation type="submission" date="2012-07" db="EMBL/GenBank/DDBJ databases">
        <title>Genomics-Guided Discovery of A New and Significantly Better Source of Anticancer Depsipeptide FK228.</title>
        <authorList>
            <person name="Liu X."/>
            <person name="Xie F."/>
            <person name="Zhang L."/>
            <person name="Cheng Y.-Q."/>
        </authorList>
    </citation>
    <scope>NUCLEOTIDE SEQUENCE</scope>
    <source>
        <strain evidence="8">MSMB43</strain>
    </source>
</reference>
<dbReference type="EMBL" id="JX268530">
    <property type="protein sequence ID" value="AGO89452.1"/>
    <property type="molecule type" value="Genomic_DNA"/>
</dbReference>
<dbReference type="SUPFAM" id="SSF47336">
    <property type="entry name" value="ACP-like"/>
    <property type="match status" value="1"/>
</dbReference>
<evidence type="ECO:0000259" key="7">
    <source>
        <dbReference type="PROSITE" id="PS52019"/>
    </source>
</evidence>
<dbReference type="GO" id="GO:0031177">
    <property type="term" value="F:phosphopantetheine binding"/>
    <property type="evidence" value="ECO:0007669"/>
    <property type="project" value="InterPro"/>
</dbReference>
<dbReference type="Gene3D" id="3.30.70.3290">
    <property type="match status" value="1"/>
</dbReference>
<keyword evidence="1" id="KW-0596">Phosphopantetheine</keyword>
<feature type="region of interest" description="N-terminal hotdog fold" evidence="4">
    <location>
        <begin position="712"/>
        <end position="831"/>
    </location>
</feature>
<protein>
    <submittedName>
        <fullName evidence="8">Polyketide synthase</fullName>
    </submittedName>
</protein>
<dbReference type="InterPro" id="IPR020806">
    <property type="entry name" value="PKS_PP-bd"/>
</dbReference>
<evidence type="ECO:0000256" key="2">
    <source>
        <dbReference type="ARBA" id="ARBA00022553"/>
    </source>
</evidence>
<evidence type="ECO:0000256" key="1">
    <source>
        <dbReference type="ARBA" id="ARBA00022450"/>
    </source>
</evidence>
<dbReference type="InterPro" id="IPR016039">
    <property type="entry name" value="Thiolase-like"/>
</dbReference>
<keyword evidence="3" id="KW-0808">Transferase</keyword>
<dbReference type="PANTHER" id="PTHR43775">
    <property type="entry name" value="FATTY ACID SYNTHASE"/>
    <property type="match status" value="1"/>
</dbReference>
<dbReference type="InterPro" id="IPR036291">
    <property type="entry name" value="NAD(P)-bd_dom_sf"/>
</dbReference>
<feature type="domain" description="Carrier" evidence="5">
    <location>
        <begin position="1430"/>
        <end position="1507"/>
    </location>
</feature>
<dbReference type="InterPro" id="IPR049551">
    <property type="entry name" value="PKS_DH_C"/>
</dbReference>
<dbReference type="InterPro" id="IPR013968">
    <property type="entry name" value="PKS_KR"/>
</dbReference>
<dbReference type="Pfam" id="PF14765">
    <property type="entry name" value="PS-DH"/>
    <property type="match status" value="1"/>
</dbReference>
<dbReference type="PROSITE" id="PS52019">
    <property type="entry name" value="PKS_MFAS_DH"/>
    <property type="match status" value="1"/>
</dbReference>
<dbReference type="Pfam" id="PF22621">
    <property type="entry name" value="CurL-like_PKS_C"/>
    <property type="match status" value="1"/>
</dbReference>
<feature type="active site" description="Proton donor; for dehydratase activity" evidence="4">
    <location>
        <position position="897"/>
    </location>
</feature>
<dbReference type="PROSITE" id="PS50075">
    <property type="entry name" value="CARRIER"/>
    <property type="match status" value="1"/>
</dbReference>
<dbReference type="InterPro" id="IPR057326">
    <property type="entry name" value="KR_dom"/>
</dbReference>
<dbReference type="InterPro" id="IPR050091">
    <property type="entry name" value="PKS_NRPS_Biosynth_Enz"/>
</dbReference>
<evidence type="ECO:0000259" key="6">
    <source>
        <dbReference type="PROSITE" id="PS52004"/>
    </source>
</evidence>
<evidence type="ECO:0000259" key="5">
    <source>
        <dbReference type="PROSITE" id="PS50075"/>
    </source>
</evidence>